<dbReference type="CDD" id="cd12203">
    <property type="entry name" value="GT1"/>
    <property type="match status" value="1"/>
</dbReference>
<organism evidence="7 8">
    <name type="scientific">Rubus argutus</name>
    <name type="common">Southern blackberry</name>
    <dbReference type="NCBI Taxonomy" id="59490"/>
    <lineage>
        <taxon>Eukaryota</taxon>
        <taxon>Viridiplantae</taxon>
        <taxon>Streptophyta</taxon>
        <taxon>Embryophyta</taxon>
        <taxon>Tracheophyta</taxon>
        <taxon>Spermatophyta</taxon>
        <taxon>Magnoliopsida</taxon>
        <taxon>eudicotyledons</taxon>
        <taxon>Gunneridae</taxon>
        <taxon>Pentapetalae</taxon>
        <taxon>rosids</taxon>
        <taxon>fabids</taxon>
        <taxon>Rosales</taxon>
        <taxon>Rosaceae</taxon>
        <taxon>Rosoideae</taxon>
        <taxon>Rosoideae incertae sedis</taxon>
        <taxon>Rubus</taxon>
    </lineage>
</organism>
<keyword evidence="3" id="KW-0238">DNA-binding</keyword>
<dbReference type="Pfam" id="PF13837">
    <property type="entry name" value="Myb_DNA-bind_4"/>
    <property type="match status" value="1"/>
</dbReference>
<dbReference type="SUPFAM" id="SSF46689">
    <property type="entry name" value="Homeodomain-like"/>
    <property type="match status" value="1"/>
</dbReference>
<keyword evidence="5" id="KW-0539">Nucleus</keyword>
<evidence type="ECO:0000256" key="3">
    <source>
        <dbReference type="ARBA" id="ARBA00023125"/>
    </source>
</evidence>
<dbReference type="FunFam" id="1.10.10.60:FF:000032">
    <property type="entry name" value="Zinc finger and SCAN domain-containing 20"/>
    <property type="match status" value="1"/>
</dbReference>
<name>A0AAW1WW99_RUBAR</name>
<reference evidence="7 8" key="1">
    <citation type="journal article" date="2023" name="G3 (Bethesda)">
        <title>A chromosome-length genome assembly and annotation of blackberry (Rubus argutus, cv. 'Hillquist').</title>
        <authorList>
            <person name="Bruna T."/>
            <person name="Aryal R."/>
            <person name="Dudchenko O."/>
            <person name="Sargent D.J."/>
            <person name="Mead D."/>
            <person name="Buti M."/>
            <person name="Cavallini A."/>
            <person name="Hytonen T."/>
            <person name="Andres J."/>
            <person name="Pham M."/>
            <person name="Weisz D."/>
            <person name="Mascagni F."/>
            <person name="Usai G."/>
            <person name="Natali L."/>
            <person name="Bassil N."/>
            <person name="Fernandez G.E."/>
            <person name="Lomsadze A."/>
            <person name="Armour M."/>
            <person name="Olukolu B."/>
            <person name="Poorten T."/>
            <person name="Britton C."/>
            <person name="Davik J."/>
            <person name="Ashrafi H."/>
            <person name="Aiden E.L."/>
            <person name="Borodovsky M."/>
            <person name="Worthington M."/>
        </authorList>
    </citation>
    <scope>NUCLEOTIDE SEQUENCE [LARGE SCALE GENOMIC DNA]</scope>
    <source>
        <strain evidence="7">PI 553951</strain>
    </source>
</reference>
<dbReference type="SMART" id="SM00717">
    <property type="entry name" value="SANT"/>
    <property type="match status" value="1"/>
</dbReference>
<dbReference type="GO" id="GO:0003677">
    <property type="term" value="F:DNA binding"/>
    <property type="evidence" value="ECO:0007669"/>
    <property type="project" value="UniProtKB-KW"/>
</dbReference>
<sequence length="268" mass="31777">MSCKSIRLYSFNTKHKRLNQTKPKTFGFLSILLVTSPAGQWGPDETKELIAICGELERNSSVAKRSKALWEAVSSRMADRGFNRSSEQCKCKWKNLLIRYKGKETSDPETGRKCPFFEELQAVLLKEKRTCRDYFLNPRRVLPVPRRSIGNLKKRKAERVILPRVSNTTASFNCGTSTIPEMLNEFLKQQQRTEIEWREMMERRAHERQLFEQEWRQKMVKVERELLMTEKAWREREEQRRIREESSAERRDALITTILNKLIDQTNF</sequence>
<dbReference type="EMBL" id="JBEDUW010000005">
    <property type="protein sequence ID" value="KAK9928270.1"/>
    <property type="molecule type" value="Genomic_DNA"/>
</dbReference>
<dbReference type="AlphaFoldDB" id="A0AAW1WW99"/>
<evidence type="ECO:0000313" key="8">
    <source>
        <dbReference type="Proteomes" id="UP001457282"/>
    </source>
</evidence>
<dbReference type="PANTHER" id="PTHR21654:SF84">
    <property type="entry name" value="SI:DKEY-66I24.7"/>
    <property type="match status" value="1"/>
</dbReference>
<keyword evidence="4" id="KW-0804">Transcription</keyword>
<evidence type="ECO:0000256" key="1">
    <source>
        <dbReference type="ARBA" id="ARBA00004123"/>
    </source>
</evidence>
<keyword evidence="2" id="KW-0805">Transcription regulation</keyword>
<evidence type="ECO:0000256" key="5">
    <source>
        <dbReference type="ARBA" id="ARBA00023242"/>
    </source>
</evidence>
<evidence type="ECO:0000313" key="7">
    <source>
        <dbReference type="EMBL" id="KAK9928270.1"/>
    </source>
</evidence>
<dbReference type="GO" id="GO:0005634">
    <property type="term" value="C:nucleus"/>
    <property type="evidence" value="ECO:0007669"/>
    <property type="project" value="UniProtKB-SubCell"/>
</dbReference>
<dbReference type="PANTHER" id="PTHR21654">
    <property type="entry name" value="FI21293P1"/>
    <property type="match status" value="1"/>
</dbReference>
<comment type="subcellular location">
    <subcellularLocation>
        <location evidence="1">Nucleus</location>
    </subcellularLocation>
</comment>
<dbReference type="GO" id="GO:0006355">
    <property type="term" value="P:regulation of DNA-templated transcription"/>
    <property type="evidence" value="ECO:0007669"/>
    <property type="project" value="UniProtKB-ARBA"/>
</dbReference>
<keyword evidence="8" id="KW-1185">Reference proteome</keyword>
<dbReference type="PROSITE" id="PS50090">
    <property type="entry name" value="MYB_LIKE"/>
    <property type="match status" value="1"/>
</dbReference>
<evidence type="ECO:0000256" key="4">
    <source>
        <dbReference type="ARBA" id="ARBA00023163"/>
    </source>
</evidence>
<dbReference type="Proteomes" id="UP001457282">
    <property type="component" value="Unassembled WGS sequence"/>
</dbReference>
<dbReference type="InterPro" id="IPR009057">
    <property type="entry name" value="Homeodomain-like_sf"/>
</dbReference>
<gene>
    <name evidence="7" type="ORF">M0R45_025416</name>
</gene>
<dbReference type="Gene3D" id="1.10.10.60">
    <property type="entry name" value="Homeodomain-like"/>
    <property type="match status" value="1"/>
</dbReference>
<accession>A0AAW1WW99</accession>
<comment type="caution">
    <text evidence="7">The sequence shown here is derived from an EMBL/GenBank/DDBJ whole genome shotgun (WGS) entry which is preliminary data.</text>
</comment>
<protein>
    <recommendedName>
        <fullName evidence="6">Myb-like domain-containing protein</fullName>
    </recommendedName>
</protein>
<dbReference type="InterPro" id="IPR044822">
    <property type="entry name" value="Myb_DNA-bind_4"/>
</dbReference>
<feature type="domain" description="Myb-like" evidence="6">
    <location>
        <begin position="39"/>
        <end position="97"/>
    </location>
</feature>
<evidence type="ECO:0000259" key="6">
    <source>
        <dbReference type="PROSITE" id="PS50090"/>
    </source>
</evidence>
<dbReference type="InterPro" id="IPR001005">
    <property type="entry name" value="SANT/Myb"/>
</dbReference>
<proteinExistence type="predicted"/>
<evidence type="ECO:0000256" key="2">
    <source>
        <dbReference type="ARBA" id="ARBA00023015"/>
    </source>
</evidence>